<keyword evidence="3" id="KW-1185">Reference proteome</keyword>
<evidence type="ECO:0000256" key="1">
    <source>
        <dbReference type="SAM" id="MobiDB-lite"/>
    </source>
</evidence>
<sequence>MNKGTAMKLSSISANRSLVLALALGTTLGIGATGVTHAQYGTSGQSGATGQSGSSGQSSSTSSKEGMDTGYVDQKKRVERAADPASPSKDPHVPEFSRDKEGKPIKDPKYEQGGPIGPN</sequence>
<proteinExistence type="predicted"/>
<evidence type="ECO:0000313" key="2">
    <source>
        <dbReference type="EMBL" id="ARO87928.1"/>
    </source>
</evidence>
<feature type="compositionally biased region" description="Basic and acidic residues" evidence="1">
    <location>
        <begin position="89"/>
        <end position="110"/>
    </location>
</feature>
<accession>A0A1W6SQ39</accession>
<protein>
    <submittedName>
        <fullName evidence="2">Uncharacterized protein</fullName>
    </submittedName>
</protein>
<gene>
    <name evidence="2" type="ORF">EBAPG3_009190</name>
</gene>
<reference evidence="2 3" key="1">
    <citation type="journal article" date="2015" name="Int. J. Syst. Evol. Microbiol.">
        <title>Nitrosospira lacus sp. nov., a psychrotolerant, ammonia-oxidizing bacterium from sandy lake sediment.</title>
        <authorList>
            <person name="Urakawa H."/>
            <person name="Garcia J.C."/>
            <person name="Nielsen J.L."/>
            <person name="Le V.Q."/>
            <person name="Kozlowski J.A."/>
            <person name="Stein L.Y."/>
            <person name="Lim C.K."/>
            <person name="Pommerening-Roser A."/>
            <person name="Martens-Habbena W."/>
            <person name="Stahl D.A."/>
            <person name="Klotz M.G."/>
        </authorList>
    </citation>
    <scope>NUCLEOTIDE SEQUENCE [LARGE SCALE GENOMIC DNA]</scope>
    <source>
        <strain evidence="2 3">APG3</strain>
    </source>
</reference>
<evidence type="ECO:0000313" key="3">
    <source>
        <dbReference type="Proteomes" id="UP000012179"/>
    </source>
</evidence>
<dbReference type="AlphaFoldDB" id="A0A1W6SQ39"/>
<dbReference type="KEGG" id="nlc:EBAPG3_009190"/>
<dbReference type="Proteomes" id="UP000012179">
    <property type="component" value="Chromosome"/>
</dbReference>
<feature type="compositionally biased region" description="Low complexity" evidence="1">
    <location>
        <begin position="37"/>
        <end position="63"/>
    </location>
</feature>
<dbReference type="EMBL" id="CP021106">
    <property type="protein sequence ID" value="ARO87928.1"/>
    <property type="molecule type" value="Genomic_DNA"/>
</dbReference>
<name>A0A1W6SQ39_9PROT</name>
<feature type="compositionally biased region" description="Basic and acidic residues" evidence="1">
    <location>
        <begin position="73"/>
        <end position="82"/>
    </location>
</feature>
<dbReference type="eggNOG" id="ENOG5030TPJ">
    <property type="taxonomic scope" value="Bacteria"/>
</dbReference>
<organism evidence="2 3">
    <name type="scientific">Nitrosospira lacus</name>
    <dbReference type="NCBI Taxonomy" id="1288494"/>
    <lineage>
        <taxon>Bacteria</taxon>
        <taxon>Pseudomonadati</taxon>
        <taxon>Pseudomonadota</taxon>
        <taxon>Betaproteobacteria</taxon>
        <taxon>Nitrosomonadales</taxon>
        <taxon>Nitrosomonadaceae</taxon>
        <taxon>Nitrosospira</taxon>
    </lineage>
</organism>
<feature type="region of interest" description="Disordered" evidence="1">
    <location>
        <begin position="37"/>
        <end position="119"/>
    </location>
</feature>